<comment type="caution">
    <text evidence="1">The sequence shown here is derived from an EMBL/GenBank/DDBJ whole genome shotgun (WGS) entry which is preliminary data.</text>
</comment>
<dbReference type="AlphaFoldDB" id="A0A077QLI3"/>
<dbReference type="HOGENOM" id="CLU_2721344_0_0_6"/>
<organism evidence="1 2">
    <name type="scientific">Xenorhabdus bovienii str. Intermedium</name>
    <dbReference type="NCBI Taxonomy" id="1379677"/>
    <lineage>
        <taxon>Bacteria</taxon>
        <taxon>Pseudomonadati</taxon>
        <taxon>Pseudomonadota</taxon>
        <taxon>Gammaproteobacteria</taxon>
        <taxon>Enterobacterales</taxon>
        <taxon>Morganellaceae</taxon>
        <taxon>Xenorhabdus</taxon>
    </lineage>
</organism>
<proteinExistence type="predicted"/>
<reference evidence="1" key="1">
    <citation type="submission" date="2013-07" db="EMBL/GenBank/DDBJ databases">
        <title>Sub-species coevolution in mutualistic symbiosis.</title>
        <authorList>
            <person name="Murfin K."/>
            <person name="Klassen J."/>
            <person name="Lee M."/>
            <person name="Forst S."/>
            <person name="Stock P."/>
            <person name="Goodrich-Blair H."/>
        </authorList>
    </citation>
    <scope>NUCLEOTIDE SEQUENCE [LARGE SCALE GENOMIC DNA]</scope>
    <source>
        <strain evidence="1">Intermedium</strain>
    </source>
</reference>
<gene>
    <name evidence="1" type="ORF">XBI1_2450002</name>
</gene>
<sequence>MAKKPRSKTQQGYAGMTIPQGLSLERNEVADYTNVCKHLSNFKRIGDQILMPLNRKQRRLAKKLNIEITEVK</sequence>
<accession>A0A077QLI3</accession>
<protein>
    <submittedName>
        <fullName evidence="1">Uncharacterized protein</fullName>
    </submittedName>
</protein>
<dbReference type="Proteomes" id="UP000028480">
    <property type="component" value="Unassembled WGS sequence"/>
</dbReference>
<evidence type="ECO:0000313" key="2">
    <source>
        <dbReference type="Proteomes" id="UP000028480"/>
    </source>
</evidence>
<dbReference type="RefSeq" id="WP_038188245.1">
    <property type="nucleotide sequence ID" value="NZ_CAWLWA010000174.1"/>
</dbReference>
<name>A0A077QLI3_XENBV</name>
<evidence type="ECO:0000313" key="1">
    <source>
        <dbReference type="EMBL" id="CDH33186.1"/>
    </source>
</evidence>
<dbReference type="EMBL" id="CBTB010000163">
    <property type="protein sequence ID" value="CDH33186.1"/>
    <property type="molecule type" value="Genomic_DNA"/>
</dbReference>